<protein>
    <submittedName>
        <fullName evidence="6">N-acetylmuramoyl-L-alanine amidase</fullName>
    </submittedName>
</protein>
<feature type="signal peptide" evidence="3">
    <location>
        <begin position="1"/>
        <end position="33"/>
    </location>
</feature>
<dbReference type="GO" id="GO:0008745">
    <property type="term" value="F:N-acetylmuramoyl-L-alanine amidase activity"/>
    <property type="evidence" value="ECO:0007669"/>
    <property type="project" value="InterPro"/>
</dbReference>
<dbReference type="EMBL" id="FNWT01000001">
    <property type="protein sequence ID" value="SEH38788.1"/>
    <property type="molecule type" value="Genomic_DNA"/>
</dbReference>
<keyword evidence="1" id="KW-0378">Hydrolase</keyword>
<gene>
    <name evidence="6" type="ORF">SAMN05216446_0279</name>
    <name evidence="5" type="ORF">SAMN05216447_101272</name>
</gene>
<dbReference type="GO" id="GO:0030288">
    <property type="term" value="C:outer membrane-bounded periplasmic space"/>
    <property type="evidence" value="ECO:0007669"/>
    <property type="project" value="TreeGrafter"/>
</dbReference>
<dbReference type="PANTHER" id="PTHR30404">
    <property type="entry name" value="N-ACETYLMURAMOYL-L-ALANINE AMIDASE"/>
    <property type="match status" value="1"/>
</dbReference>
<evidence type="ECO:0000256" key="2">
    <source>
        <dbReference type="SAM" id="MobiDB-lite"/>
    </source>
</evidence>
<dbReference type="RefSeq" id="WP_078686495.1">
    <property type="nucleotide sequence ID" value="NZ_FNWT01000001.1"/>
</dbReference>
<feature type="region of interest" description="Disordered" evidence="2">
    <location>
        <begin position="44"/>
        <end position="107"/>
    </location>
</feature>
<dbReference type="InterPro" id="IPR002508">
    <property type="entry name" value="MurNAc-LAA_cat"/>
</dbReference>
<evidence type="ECO:0000313" key="7">
    <source>
        <dbReference type="Proteomes" id="UP000199128"/>
    </source>
</evidence>
<dbReference type="InterPro" id="IPR050695">
    <property type="entry name" value="N-acetylmuramoyl_amidase_3"/>
</dbReference>
<reference evidence="7 8" key="1">
    <citation type="submission" date="2016-10" db="EMBL/GenBank/DDBJ databases">
        <authorList>
            <person name="Varghese N."/>
            <person name="Submissions S."/>
        </authorList>
    </citation>
    <scope>NUCLEOTIDE SEQUENCE [LARGE SCALE GENOMIC DNA]</scope>
    <source>
        <strain evidence="7">KHGC19</strain>
        <strain evidence="5 8">WCP15</strain>
    </source>
</reference>
<evidence type="ECO:0000313" key="8">
    <source>
        <dbReference type="Proteomes" id="UP000199135"/>
    </source>
</evidence>
<dbReference type="SUPFAM" id="SSF53187">
    <property type="entry name" value="Zn-dependent exopeptidases"/>
    <property type="match status" value="1"/>
</dbReference>
<dbReference type="Pfam" id="PF18885">
    <property type="entry name" value="DUF5648"/>
    <property type="match status" value="1"/>
</dbReference>
<proteinExistence type="predicted"/>
<feature type="domain" description="MurNAc-LAA" evidence="4">
    <location>
        <begin position="359"/>
        <end position="492"/>
    </location>
</feature>
<sequence>MKNVVANKLRQIFVLFLSATLCMSSVPVQLAYAGEDGSVATVTEQGADAAQSEGQQSATPSEGRGDQKADQSAVEAQKGNDSTQGDNATTTGADAVAANPDASSTNGMGAAVATVPSAGFIKFVYTDYAELAPGDTQSIVVGFESVDNASSGTLTIKNDLDGSTFEVQSSDTTGSSLLFSVTLNGEGEYEISSMTFTKDDGNSGSISFDDTESASRTFTVTQLAASTGTQSSDADGVELNVYSMDDSGNLVEQESGLDSVSDIAKAEEESSSSRSSGLLTTQSISKGSDGMLVIAIDPGHGGVPGHDDYDSGAVANGAREADMTWKIANYCKSELVKYDRVRVVLTRGQNESVSVRDRVIRAKNNNADVLVSIHINAGGGVGCEVLIPGTQSYNGGVSSKSIELGNDILEQLTRLGMHNRGLVRRYIDYDARYNYPTGEHGDYYGICRYARWYNMPGIIVEHGFIDSSDYNNYLNSDSKLRALGVADAKGIIKAYGLTLPNYPEGTMFRLYNMYTGEHLYTQSIAERNNLIDVGWDFEGVGWTAPKTGEPVYRLYNPYTSDHHYTRSLAEYNSLQRVGWSGEGIKWYSGGSIPIYRQYNPYARTGSHNYTASAYERDSLVRAGWHDEGVGWYAAS</sequence>
<dbReference type="GO" id="GO:0009253">
    <property type="term" value="P:peptidoglycan catabolic process"/>
    <property type="evidence" value="ECO:0007669"/>
    <property type="project" value="InterPro"/>
</dbReference>
<dbReference type="Pfam" id="PF01520">
    <property type="entry name" value="Amidase_3"/>
    <property type="match status" value="1"/>
</dbReference>
<feature type="chain" id="PRO_5011434838" evidence="3">
    <location>
        <begin position="34"/>
        <end position="635"/>
    </location>
</feature>
<dbReference type="InterPro" id="IPR043708">
    <property type="entry name" value="DUF5648"/>
</dbReference>
<dbReference type="PANTHER" id="PTHR30404:SF0">
    <property type="entry name" value="N-ACETYLMURAMOYL-L-ALANINE AMIDASE AMIC"/>
    <property type="match status" value="1"/>
</dbReference>
<reference evidence="6" key="2">
    <citation type="submission" date="2016-10" db="EMBL/GenBank/DDBJ databases">
        <authorList>
            <person name="de Groot N.N."/>
        </authorList>
    </citation>
    <scope>NUCLEOTIDE SEQUENCE [LARGE SCALE GENOMIC DNA]</scope>
    <source>
        <strain evidence="6">KHGC19</strain>
    </source>
</reference>
<evidence type="ECO:0000256" key="1">
    <source>
        <dbReference type="ARBA" id="ARBA00022801"/>
    </source>
</evidence>
<name>A0A1H9N9Q2_9ACTN</name>
<evidence type="ECO:0000256" key="3">
    <source>
        <dbReference type="SAM" id="SignalP"/>
    </source>
</evidence>
<dbReference type="Proteomes" id="UP000199135">
    <property type="component" value="Unassembled WGS sequence"/>
</dbReference>
<dbReference type="AlphaFoldDB" id="A0A1H9N9Q2"/>
<keyword evidence="3" id="KW-0732">Signal</keyword>
<accession>A0A1H9N9Q2</accession>
<dbReference type="CDD" id="cd02696">
    <property type="entry name" value="MurNAc-LAA"/>
    <property type="match status" value="1"/>
</dbReference>
<dbReference type="EMBL" id="FOGP01000001">
    <property type="protein sequence ID" value="SER32123.1"/>
    <property type="molecule type" value="Genomic_DNA"/>
</dbReference>
<evidence type="ECO:0000313" key="5">
    <source>
        <dbReference type="EMBL" id="SEH38788.1"/>
    </source>
</evidence>
<evidence type="ECO:0000259" key="4">
    <source>
        <dbReference type="SMART" id="SM00646"/>
    </source>
</evidence>
<dbReference type="Gene3D" id="3.40.630.40">
    <property type="entry name" value="Zn-dependent exopeptidases"/>
    <property type="match status" value="1"/>
</dbReference>
<feature type="region of interest" description="Disordered" evidence="2">
    <location>
        <begin position="252"/>
        <end position="282"/>
    </location>
</feature>
<evidence type="ECO:0000313" key="6">
    <source>
        <dbReference type="EMBL" id="SER32123.1"/>
    </source>
</evidence>
<feature type="compositionally biased region" description="Polar residues" evidence="2">
    <location>
        <begin position="79"/>
        <end position="92"/>
    </location>
</feature>
<organism evidence="6 7">
    <name type="scientific">Parafannyhessea umbonata</name>
    <dbReference type="NCBI Taxonomy" id="604330"/>
    <lineage>
        <taxon>Bacteria</taxon>
        <taxon>Bacillati</taxon>
        <taxon>Actinomycetota</taxon>
        <taxon>Coriobacteriia</taxon>
        <taxon>Coriobacteriales</taxon>
        <taxon>Atopobiaceae</taxon>
        <taxon>Parafannyhessea</taxon>
    </lineage>
</organism>
<keyword evidence="8" id="KW-1185">Reference proteome</keyword>
<dbReference type="SMART" id="SM00646">
    <property type="entry name" value="Ami_3"/>
    <property type="match status" value="1"/>
</dbReference>
<dbReference type="Proteomes" id="UP000199128">
    <property type="component" value="Unassembled WGS sequence"/>
</dbReference>